<accession>A0AAD3CP61</accession>
<organism evidence="1 2">
    <name type="scientific">Chaetoceros tenuissimus</name>
    <dbReference type="NCBI Taxonomy" id="426638"/>
    <lineage>
        <taxon>Eukaryota</taxon>
        <taxon>Sar</taxon>
        <taxon>Stramenopiles</taxon>
        <taxon>Ochrophyta</taxon>
        <taxon>Bacillariophyta</taxon>
        <taxon>Coscinodiscophyceae</taxon>
        <taxon>Chaetocerotophycidae</taxon>
        <taxon>Chaetocerotales</taxon>
        <taxon>Chaetocerotaceae</taxon>
        <taxon>Chaetoceros</taxon>
    </lineage>
</organism>
<sequence length="126" mass="14315">MDYCAFDGYTKLIRLSVPQHTQIGEYVIGGGTALMKASPFPIDSYVSDEEVIEWIKSRHEDNQFTLHRACSSYNPLDEVVFDIVKRQSLKAFKKKDSVGVTPSQYLSENPFTEIKDYQTLSLGEIV</sequence>
<evidence type="ECO:0000313" key="2">
    <source>
        <dbReference type="Proteomes" id="UP001054902"/>
    </source>
</evidence>
<keyword evidence="2" id="KW-1185">Reference proteome</keyword>
<protein>
    <submittedName>
        <fullName evidence="1">Uncharacterized protein</fullName>
    </submittedName>
</protein>
<proteinExistence type="predicted"/>
<dbReference type="AlphaFoldDB" id="A0AAD3CP61"/>
<dbReference type="EMBL" id="BLLK01000038">
    <property type="protein sequence ID" value="GFH49318.1"/>
    <property type="molecule type" value="Genomic_DNA"/>
</dbReference>
<evidence type="ECO:0000313" key="1">
    <source>
        <dbReference type="EMBL" id="GFH49318.1"/>
    </source>
</evidence>
<reference evidence="1 2" key="1">
    <citation type="journal article" date="2021" name="Sci. Rep.">
        <title>The genome of the diatom Chaetoceros tenuissimus carries an ancient integrated fragment of an extant virus.</title>
        <authorList>
            <person name="Hongo Y."/>
            <person name="Kimura K."/>
            <person name="Takaki Y."/>
            <person name="Yoshida Y."/>
            <person name="Baba S."/>
            <person name="Kobayashi G."/>
            <person name="Nagasaki K."/>
            <person name="Hano T."/>
            <person name="Tomaru Y."/>
        </authorList>
    </citation>
    <scope>NUCLEOTIDE SEQUENCE [LARGE SCALE GENOMIC DNA]</scope>
    <source>
        <strain evidence="1 2">NIES-3715</strain>
    </source>
</reference>
<dbReference type="Proteomes" id="UP001054902">
    <property type="component" value="Unassembled WGS sequence"/>
</dbReference>
<name>A0AAD3CP61_9STRA</name>
<gene>
    <name evidence="1" type="ORF">CTEN210_05794</name>
</gene>
<comment type="caution">
    <text evidence="1">The sequence shown here is derived from an EMBL/GenBank/DDBJ whole genome shotgun (WGS) entry which is preliminary data.</text>
</comment>